<name>A0AAI8TRT1_MYCME</name>
<dbReference type="SMART" id="SM00822">
    <property type="entry name" value="PKS_KR"/>
    <property type="match status" value="1"/>
</dbReference>
<evidence type="ECO:0000313" key="5">
    <source>
        <dbReference type="EMBL" id="BDY27661.1"/>
    </source>
</evidence>
<gene>
    <name evidence="5" type="primary">fabG_3</name>
    <name evidence="5" type="ORF">hbim_01586</name>
</gene>
<dbReference type="SUPFAM" id="SSF51735">
    <property type="entry name" value="NAD(P)-binding Rossmann-fold domains"/>
    <property type="match status" value="1"/>
</dbReference>
<accession>A0AAI8TRT1</accession>
<reference evidence="5" key="1">
    <citation type="submission" date="2023-03" db="EMBL/GenBank/DDBJ databases">
        <title>Draft genome sequence of a Mycolicibacterium mageritense strain H4_3_1 isolated from a hybrid biological-inorganic system reactor.</title>
        <authorList>
            <person name="Feng X."/>
            <person name="Kazama D."/>
            <person name="Sato K."/>
            <person name="Kobayashi H."/>
        </authorList>
    </citation>
    <scope>NUCLEOTIDE SEQUENCE</scope>
    <source>
        <strain evidence="5">H4_3_1</strain>
    </source>
</reference>
<dbReference type="EMBL" id="AP027452">
    <property type="protein sequence ID" value="BDY27661.1"/>
    <property type="molecule type" value="Genomic_DNA"/>
</dbReference>
<dbReference type="CDD" id="cd05233">
    <property type="entry name" value="SDR_c"/>
    <property type="match status" value="1"/>
</dbReference>
<dbReference type="RefSeq" id="WP_276823348.1">
    <property type="nucleotide sequence ID" value="NZ_AP027452.1"/>
</dbReference>
<keyword evidence="2 5" id="KW-0560">Oxidoreductase</keyword>
<dbReference type="InterPro" id="IPR057326">
    <property type="entry name" value="KR_dom"/>
</dbReference>
<feature type="domain" description="Ketoreductase" evidence="4">
    <location>
        <begin position="2"/>
        <end position="167"/>
    </location>
</feature>
<evidence type="ECO:0000256" key="3">
    <source>
        <dbReference type="SAM" id="MobiDB-lite"/>
    </source>
</evidence>
<evidence type="ECO:0000256" key="2">
    <source>
        <dbReference type="ARBA" id="ARBA00023002"/>
    </source>
</evidence>
<feature type="region of interest" description="Disordered" evidence="3">
    <location>
        <begin position="164"/>
        <end position="189"/>
    </location>
</feature>
<dbReference type="InterPro" id="IPR051122">
    <property type="entry name" value="SDR_DHRS6-like"/>
</dbReference>
<dbReference type="EC" id="1.1.1.100" evidence="5"/>
<organism evidence="5 6">
    <name type="scientific">Mycolicibacterium mageritense</name>
    <name type="common">Mycobacterium mageritense</name>
    <dbReference type="NCBI Taxonomy" id="53462"/>
    <lineage>
        <taxon>Bacteria</taxon>
        <taxon>Bacillati</taxon>
        <taxon>Actinomycetota</taxon>
        <taxon>Actinomycetes</taxon>
        <taxon>Mycobacteriales</taxon>
        <taxon>Mycobacteriaceae</taxon>
        <taxon>Mycolicibacterium</taxon>
    </lineage>
</organism>
<dbReference type="GO" id="GO:0004316">
    <property type="term" value="F:3-oxoacyl-[acyl-carrier-protein] reductase (NADPH) activity"/>
    <property type="evidence" value="ECO:0007669"/>
    <property type="project" value="UniProtKB-EC"/>
</dbReference>
<dbReference type="Pfam" id="PF13561">
    <property type="entry name" value="adh_short_C2"/>
    <property type="match status" value="1"/>
</dbReference>
<dbReference type="Gene3D" id="3.40.50.720">
    <property type="entry name" value="NAD(P)-binding Rossmann-like Domain"/>
    <property type="match status" value="1"/>
</dbReference>
<dbReference type="PRINTS" id="PR00081">
    <property type="entry name" value="GDHRDH"/>
</dbReference>
<dbReference type="Proteomes" id="UP001241092">
    <property type="component" value="Chromosome"/>
</dbReference>
<dbReference type="PRINTS" id="PR00080">
    <property type="entry name" value="SDRFAMILY"/>
</dbReference>
<protein>
    <submittedName>
        <fullName evidence="5">3-oxoacyl-[acyl-carrier-protein] reductase FabG</fullName>
        <ecNumber evidence="5">1.1.1.100</ecNumber>
    </submittedName>
</protein>
<evidence type="ECO:0000259" key="4">
    <source>
        <dbReference type="SMART" id="SM00822"/>
    </source>
</evidence>
<dbReference type="PANTHER" id="PTHR43477">
    <property type="entry name" value="DIHYDROANTICAPSIN 7-DEHYDROGENASE"/>
    <property type="match status" value="1"/>
</dbReference>
<dbReference type="InterPro" id="IPR036291">
    <property type="entry name" value="NAD(P)-bd_dom_sf"/>
</dbReference>
<dbReference type="InterPro" id="IPR002347">
    <property type="entry name" value="SDR_fam"/>
</dbReference>
<sequence length="225" mass="23322">MSTAVVTGASSGIGAATVRRLLDDGWHVTGLSRREPAVDHDRFDWHPADLDDVAGLRETLSGFGDVDAVVHAAGLQHSAPLGQLDPDHGLAMWRVHVAAAEVLVDALASRIRDGGRIVLVGSRTMTGNAGKSQYAATKSALTGLARSWAAELVGRGVTVNVVAPGPTDTPMLREPARRSTPPKTPPMGRFVTPEEVAGLIGFLVGPYGASITGQAIVQCAGVSLP</sequence>
<evidence type="ECO:0000313" key="6">
    <source>
        <dbReference type="Proteomes" id="UP001241092"/>
    </source>
</evidence>
<comment type="similarity">
    <text evidence="1">Belongs to the short-chain dehydrogenases/reductases (SDR) family.</text>
</comment>
<dbReference type="AlphaFoldDB" id="A0AAI8TRT1"/>
<proteinExistence type="inferred from homology"/>
<dbReference type="PANTHER" id="PTHR43477:SF1">
    <property type="entry name" value="DIHYDROANTICAPSIN 7-DEHYDROGENASE"/>
    <property type="match status" value="1"/>
</dbReference>
<evidence type="ECO:0000256" key="1">
    <source>
        <dbReference type="ARBA" id="ARBA00006484"/>
    </source>
</evidence>